<comment type="caution">
    <text evidence="3">The sequence shown here is derived from an EMBL/GenBank/DDBJ whole genome shotgun (WGS) entry which is preliminary data.</text>
</comment>
<feature type="chain" id="PRO_5035801479" evidence="2">
    <location>
        <begin position="19"/>
        <end position="95"/>
    </location>
</feature>
<proteinExistence type="predicted"/>
<feature type="region of interest" description="Disordered" evidence="1">
    <location>
        <begin position="25"/>
        <end position="46"/>
    </location>
</feature>
<name>A0A8S3JH21_9BILA</name>
<dbReference type="AlphaFoldDB" id="A0A8S3JH21"/>
<feature type="compositionally biased region" description="Low complexity" evidence="1">
    <location>
        <begin position="26"/>
        <end position="41"/>
    </location>
</feature>
<keyword evidence="2" id="KW-0732">Signal</keyword>
<organism evidence="3 4">
    <name type="scientific">Rotaria magnacalcarata</name>
    <dbReference type="NCBI Taxonomy" id="392030"/>
    <lineage>
        <taxon>Eukaryota</taxon>
        <taxon>Metazoa</taxon>
        <taxon>Spiralia</taxon>
        <taxon>Gnathifera</taxon>
        <taxon>Rotifera</taxon>
        <taxon>Eurotatoria</taxon>
        <taxon>Bdelloidea</taxon>
        <taxon>Philodinida</taxon>
        <taxon>Philodinidae</taxon>
        <taxon>Rotaria</taxon>
    </lineage>
</organism>
<evidence type="ECO:0000313" key="4">
    <source>
        <dbReference type="Proteomes" id="UP000676336"/>
    </source>
</evidence>
<dbReference type="EMBL" id="CAJOBI010346097">
    <property type="protein sequence ID" value="CAF5217899.1"/>
    <property type="molecule type" value="Genomic_DNA"/>
</dbReference>
<evidence type="ECO:0000313" key="3">
    <source>
        <dbReference type="EMBL" id="CAF5217899.1"/>
    </source>
</evidence>
<feature type="signal peptide" evidence="2">
    <location>
        <begin position="1"/>
        <end position="18"/>
    </location>
</feature>
<accession>A0A8S3JH21</accession>
<feature type="non-terminal residue" evidence="3">
    <location>
        <position position="1"/>
    </location>
</feature>
<reference evidence="3" key="1">
    <citation type="submission" date="2021-02" db="EMBL/GenBank/DDBJ databases">
        <authorList>
            <person name="Nowell W R."/>
        </authorList>
    </citation>
    <scope>NUCLEOTIDE SEQUENCE</scope>
</reference>
<evidence type="ECO:0000256" key="2">
    <source>
        <dbReference type="SAM" id="SignalP"/>
    </source>
</evidence>
<dbReference type="Proteomes" id="UP000676336">
    <property type="component" value="Unassembled WGS sequence"/>
</dbReference>
<evidence type="ECO:0000256" key="1">
    <source>
        <dbReference type="SAM" id="MobiDB-lite"/>
    </source>
</evidence>
<protein>
    <submittedName>
        <fullName evidence="3">Uncharacterized protein</fullName>
    </submittedName>
</protein>
<gene>
    <name evidence="3" type="ORF">SMN809_LOCUS80693</name>
</gene>
<sequence>MSFLIGFIICGIPLAVMGALYAQKTSSNSNSGSSNSASSTSLPTQCTSYTSLSDTTRLTSYTSCVNCFWDTSPYFSTGWYRFIAPGGTQMPAMPP</sequence>